<dbReference type="InterPro" id="IPR009045">
    <property type="entry name" value="Zn_M74/Hedgehog-like"/>
</dbReference>
<protein>
    <submittedName>
        <fullName evidence="2">Uncharacterized protein</fullName>
    </submittedName>
</protein>
<dbReference type="EMBL" id="CP002292">
    <property type="protein sequence ID" value="ADP72707.1"/>
    <property type="molecule type" value="Genomic_DNA"/>
</dbReference>
<keyword evidence="1" id="KW-0732">Signal</keyword>
<feature type="chain" id="PRO_5003172208" evidence="1">
    <location>
        <begin position="20"/>
        <end position="181"/>
    </location>
</feature>
<keyword evidence="3" id="KW-1185">Reference proteome</keyword>
<dbReference type="Proteomes" id="UP000001399">
    <property type="component" value="Chromosome"/>
</dbReference>
<dbReference type="AlphaFoldDB" id="E3I458"/>
<name>E3I458_RHOVT</name>
<dbReference type="STRING" id="648757.Rvan_3527"/>
<organism evidence="2 3">
    <name type="scientific">Rhodomicrobium vannielii (strain ATCC 17100 / DSM 162 / LMG 4299 / NCIMB 10020 / ATH 3.1.1)</name>
    <dbReference type="NCBI Taxonomy" id="648757"/>
    <lineage>
        <taxon>Bacteria</taxon>
        <taxon>Pseudomonadati</taxon>
        <taxon>Pseudomonadota</taxon>
        <taxon>Alphaproteobacteria</taxon>
        <taxon>Hyphomicrobiales</taxon>
        <taxon>Hyphomicrobiaceae</taxon>
        <taxon>Rhodomicrobium</taxon>
    </lineage>
</organism>
<evidence type="ECO:0000313" key="2">
    <source>
        <dbReference type="EMBL" id="ADP72707.1"/>
    </source>
</evidence>
<proteinExistence type="predicted"/>
<evidence type="ECO:0000256" key="1">
    <source>
        <dbReference type="SAM" id="SignalP"/>
    </source>
</evidence>
<dbReference type="KEGG" id="rva:Rvan_3527"/>
<feature type="signal peptide" evidence="1">
    <location>
        <begin position="1"/>
        <end position="19"/>
    </location>
</feature>
<dbReference type="HOGENOM" id="CLU_1487969_0_0_5"/>
<dbReference type="SUPFAM" id="SSF55166">
    <property type="entry name" value="Hedgehog/DD-peptidase"/>
    <property type="match status" value="1"/>
</dbReference>
<gene>
    <name evidence="2" type="ordered locus">Rvan_3527</name>
</gene>
<sequence length="181" mass="19692">MRLLLTAAIVMLFAIPANAAHRHRHHAKQLGTSEASLGRGSSGGLVTITTAAGPIRVAAHLAGRFQALIADFVSHGYKPRSVHCHAHGGHVPNSRHYSGAACDFDQRGWGLTTSFMYRARAIIAKHGFRDGCSFNDCGHVDDGGSVRYAARKHRSPGVRSVKVRGQRYYVRYARDDDDSDS</sequence>
<accession>E3I458</accession>
<reference evidence="3" key="1">
    <citation type="journal article" date="2011" name="J. Bacteriol.">
        <title>Genome sequences of eight morphologically diverse alphaproteobacteria.</title>
        <authorList>
            <consortium name="US DOE Joint Genome Institute"/>
            <person name="Brown P.J."/>
            <person name="Kysela D.T."/>
            <person name="Buechlein A."/>
            <person name="Hemmerich C."/>
            <person name="Brun Y.V."/>
        </authorList>
    </citation>
    <scope>NUCLEOTIDE SEQUENCE [LARGE SCALE GENOMIC DNA]</scope>
    <source>
        <strain evidence="3">ATCC 17100 / ATH 3.1.1 / DSM 162 / LMG 4299</strain>
    </source>
</reference>
<evidence type="ECO:0000313" key="3">
    <source>
        <dbReference type="Proteomes" id="UP000001399"/>
    </source>
</evidence>